<dbReference type="SMART" id="SM00303">
    <property type="entry name" value="GPS"/>
    <property type="match status" value="1"/>
</dbReference>
<dbReference type="InterPro" id="IPR057244">
    <property type="entry name" value="GAIN_B"/>
</dbReference>
<keyword evidence="5" id="KW-0297">G-protein coupled receptor</keyword>
<dbReference type="EnsemblMetazoa" id="XM_038204006.1">
    <property type="protein sequence ID" value="XP_038059934.1"/>
    <property type="gene ID" value="LOC119730935"/>
</dbReference>
<dbReference type="SUPFAM" id="SSF111418">
    <property type="entry name" value="Hormone receptor domain"/>
    <property type="match status" value="1"/>
</dbReference>
<organism evidence="15 16">
    <name type="scientific">Patiria miniata</name>
    <name type="common">Bat star</name>
    <name type="synonym">Asterina miniata</name>
    <dbReference type="NCBI Taxonomy" id="46514"/>
    <lineage>
        <taxon>Eukaryota</taxon>
        <taxon>Metazoa</taxon>
        <taxon>Echinodermata</taxon>
        <taxon>Eleutherozoa</taxon>
        <taxon>Asterozoa</taxon>
        <taxon>Asteroidea</taxon>
        <taxon>Valvatacea</taxon>
        <taxon>Valvatida</taxon>
        <taxon>Asterinidae</taxon>
        <taxon>Patiria</taxon>
    </lineage>
</organism>
<feature type="compositionally biased region" description="Basic and acidic residues" evidence="10">
    <location>
        <begin position="440"/>
        <end position="452"/>
    </location>
</feature>
<keyword evidence="3" id="KW-0732">Signal</keyword>
<comment type="subcellular location">
    <subcellularLocation>
        <location evidence="1">Membrane</location>
        <topology evidence="1">Multi-pass membrane protein</topology>
    </subcellularLocation>
</comment>
<dbReference type="OrthoDB" id="1100386at2759"/>
<dbReference type="InterPro" id="IPR000832">
    <property type="entry name" value="GPCR_2_secretin-like"/>
</dbReference>
<dbReference type="InterPro" id="IPR000203">
    <property type="entry name" value="GPS"/>
</dbReference>
<dbReference type="PROSITE" id="PS50221">
    <property type="entry name" value="GAIN_B"/>
    <property type="match status" value="1"/>
</dbReference>
<keyword evidence="4 11" id="KW-1133">Transmembrane helix</keyword>
<dbReference type="InterPro" id="IPR017981">
    <property type="entry name" value="GPCR_2-like_7TM"/>
</dbReference>
<dbReference type="RefSeq" id="XP_038059934.1">
    <property type="nucleotide sequence ID" value="XM_038204006.1"/>
</dbReference>
<dbReference type="InterPro" id="IPR036445">
    <property type="entry name" value="GPCR_2_extracell_dom_sf"/>
</dbReference>
<feature type="domain" description="G-protein coupled receptors family 2 profile 1" evidence="13">
    <location>
        <begin position="127"/>
        <end position="205"/>
    </location>
</feature>
<dbReference type="GeneID" id="119730935"/>
<feature type="transmembrane region" description="Helical" evidence="11">
    <location>
        <begin position="1178"/>
        <end position="1199"/>
    </location>
</feature>
<evidence type="ECO:0000256" key="9">
    <source>
        <dbReference type="ARBA" id="ARBA00023224"/>
    </source>
</evidence>
<keyword evidence="6 11" id="KW-0472">Membrane</keyword>
<feature type="transmembrane region" description="Helical" evidence="11">
    <location>
        <begin position="1096"/>
        <end position="1122"/>
    </location>
</feature>
<keyword evidence="2 11" id="KW-0812">Transmembrane</keyword>
<dbReference type="Pfam" id="PF00002">
    <property type="entry name" value="7tm_2"/>
    <property type="match status" value="1"/>
</dbReference>
<proteinExistence type="predicted"/>
<evidence type="ECO:0000256" key="10">
    <source>
        <dbReference type="SAM" id="MobiDB-lite"/>
    </source>
</evidence>
<feature type="transmembrane region" description="Helical" evidence="11">
    <location>
        <begin position="952"/>
        <end position="975"/>
    </location>
</feature>
<reference evidence="15" key="1">
    <citation type="submission" date="2022-11" db="UniProtKB">
        <authorList>
            <consortium name="EnsemblMetazoa"/>
        </authorList>
    </citation>
    <scope>IDENTIFICATION</scope>
</reference>
<dbReference type="PROSITE" id="PS50227">
    <property type="entry name" value="G_PROTEIN_RECEP_F2_3"/>
    <property type="match status" value="2"/>
</dbReference>
<feature type="transmembrane region" description="Helical" evidence="11">
    <location>
        <begin position="1055"/>
        <end position="1076"/>
    </location>
</feature>
<evidence type="ECO:0000256" key="8">
    <source>
        <dbReference type="ARBA" id="ARBA00023170"/>
    </source>
</evidence>
<keyword evidence="8" id="KW-0675">Receptor</keyword>
<evidence type="ECO:0000256" key="5">
    <source>
        <dbReference type="ARBA" id="ARBA00023040"/>
    </source>
</evidence>
<dbReference type="PRINTS" id="PR00249">
    <property type="entry name" value="GPCRSECRETIN"/>
</dbReference>
<name>A0A914A933_PATMI</name>
<dbReference type="CDD" id="cd15040">
    <property type="entry name" value="7tmB2_Adhesion"/>
    <property type="match status" value="1"/>
</dbReference>
<feature type="transmembrane region" description="Helical" evidence="11">
    <location>
        <begin position="1147"/>
        <end position="1166"/>
    </location>
</feature>
<keyword evidence="16" id="KW-1185">Reference proteome</keyword>
<dbReference type="Gene3D" id="2.60.220.50">
    <property type="match status" value="1"/>
</dbReference>
<evidence type="ECO:0000256" key="4">
    <source>
        <dbReference type="ARBA" id="ARBA00022989"/>
    </source>
</evidence>
<evidence type="ECO:0000313" key="16">
    <source>
        <dbReference type="Proteomes" id="UP000887568"/>
    </source>
</evidence>
<evidence type="ECO:0000259" key="14">
    <source>
        <dbReference type="PROSITE" id="PS50261"/>
    </source>
</evidence>
<dbReference type="Gene3D" id="1.20.1070.10">
    <property type="entry name" value="Rhodopsin 7-helix transmembrane proteins"/>
    <property type="match status" value="1"/>
</dbReference>
<dbReference type="Gene3D" id="4.10.1240.10">
    <property type="entry name" value="GPCR, family 2, extracellular hormone receptor domain"/>
    <property type="match status" value="1"/>
</dbReference>
<dbReference type="InterPro" id="IPR001879">
    <property type="entry name" value="GPCR_2_extracellular_dom"/>
</dbReference>
<feature type="region of interest" description="Disordered" evidence="10">
    <location>
        <begin position="93"/>
        <end position="117"/>
    </location>
</feature>
<evidence type="ECO:0000256" key="1">
    <source>
        <dbReference type="ARBA" id="ARBA00004141"/>
    </source>
</evidence>
<feature type="region of interest" description="Disordered" evidence="10">
    <location>
        <begin position="433"/>
        <end position="453"/>
    </location>
</feature>
<evidence type="ECO:0000259" key="13">
    <source>
        <dbReference type="PROSITE" id="PS50227"/>
    </source>
</evidence>
<dbReference type="GO" id="GO:0007166">
    <property type="term" value="P:cell surface receptor signaling pathway"/>
    <property type="evidence" value="ECO:0007669"/>
    <property type="project" value="InterPro"/>
</dbReference>
<dbReference type="InterPro" id="IPR046338">
    <property type="entry name" value="GAIN_dom_sf"/>
</dbReference>
<dbReference type="PANTHER" id="PTHR12011">
    <property type="entry name" value="ADHESION G-PROTEIN COUPLED RECEPTOR"/>
    <property type="match status" value="1"/>
</dbReference>
<feature type="domain" description="G-protein coupled receptors family 2 profile 2" evidence="14">
    <location>
        <begin position="950"/>
        <end position="1200"/>
    </location>
</feature>
<feature type="domain" description="GAIN-B" evidence="12">
    <location>
        <begin position="788"/>
        <end position="937"/>
    </location>
</feature>
<keyword evidence="7" id="KW-1015">Disulfide bond</keyword>
<evidence type="ECO:0000256" key="7">
    <source>
        <dbReference type="ARBA" id="ARBA00023157"/>
    </source>
</evidence>
<feature type="transmembrane region" description="Helical" evidence="11">
    <location>
        <begin position="1015"/>
        <end position="1034"/>
    </location>
</feature>
<accession>A0A914A933</accession>
<protein>
    <submittedName>
        <fullName evidence="15">Uncharacterized protein</fullName>
    </submittedName>
</protein>
<dbReference type="PROSITE" id="PS50261">
    <property type="entry name" value="G_PROTEIN_RECEP_F2_4"/>
    <property type="match status" value="1"/>
</dbReference>
<feature type="domain" description="G-protein coupled receptors family 2 profile 1" evidence="13">
    <location>
        <begin position="200"/>
        <end position="282"/>
    </location>
</feature>
<sequence>MTFNETTSKQNLRVNTGFEVQKRGILKTFVGPPLVEMISGVLVACFLLGGVSACTEKTATPDRLQSVSVTDNPMQGEQIGRAAPMQIQNVRTTTINDNQENTSPTNDPGTYGEGSVNQGEIAHSETVATETLEITTSPDPYDGPFCKAQKSWKLRWPKTRPEQTALVQCPGTSTGYASRYCGLVKWPKEWAYWAFPNFQDCKESSPDEDEEPTEIPWCPRDTSYATLWPDTLVNTTATAKCPKNLTVYDDLNATRRCEWATVDGIKTAQWQAADLMDCIVSIINASTLIPADEVQQTMDDWLDDHSCTREVTTSALGTFEWNTTIVGGVSRSNCQYGFILPSKKILEFMEVSLWLTTTLNKLNKNLTASNLTEKLQQVGQNISKFAENLRDFIVNKSSEIIEDIVASNSTQSKLYNGLSDWLETWKDKFSYFSDQSEDSDNSRAARVRRSDDTGSVGNTDFFKWLTDEATRLTVPAALIVYSTVKSGKQSVTYDLRGKDKFSIDIDDLRSSLTGPDENGGSWPAKWRSRNLHQVNGQELAKDGEAQGGWSLKEAISRIKIPDITCIVEAFRNLSRTPFRMCLPAANGGDVIWDKAETWMCRSENATLSQDLDRAIRETKNFGLGSTADLTFIKVIVNLWTFIEEWRNTIPEVILMVIQVINHLLSLPEPIIPQHFSNIIIKTIENLPNRPLPNNVTSVKIITDNIVLAMEKVEQDTFSGALFASIKPNEPTEAYQADDYGDSMSSPSNGTKIGDNIFEHKTGALNESLQGLDLDNVDEYFYVPESIFTTNQPTQYNTCDGVNGTTASVNTSMLQFVVYENDQLFRAMDDEVAVTLAEDFTESNQADWKVTSRVMSATLGGHCVWGLKNPVIFSLKHHNPVGDGGSRLCVYWDFKERGGSGSWSTEGCRVSIASRDHTICECNHLTNYAVIIDIGAQLGRGSLPQEHSMALEIISYAGCSLSLIGLIITMGMLISVRKLREAKTTPTRLMLCLSLIISMTFYLTGIDQTSNPRACAAFACCIHYFTLVALMWMGVEGVYLYRNIVVVAMNPTRHMFKLCCTAAWGVPAIIVGCIAIFDLEAYGSNERCWISNSTVFFAAFLGPALLIVTLNFMVFFMVMWVLFRRPFGARRYTSGKEHREFARRRREIFGIISITALLGLTWILGSFSMGDVGVRLTSLYLFTIFNSAQGFFIFLFYGLLSFLTTRGIKSPHTGTPPLTNTAAKLSQFAVSTVALNKTILQIQQCRSRSKQNSSSGESIVTSCSDVQLEFGHDNPSFQPDLLPAKAKQEMFAGEQQPQTPDLTPCSFVLSAGILNAGNQHSLIYLMDSESSGTLWAGPQHSKKDEFVLGTGIIFCGKS</sequence>
<dbReference type="Pfam" id="PF01825">
    <property type="entry name" value="GPS"/>
    <property type="match status" value="1"/>
</dbReference>
<evidence type="ECO:0000256" key="6">
    <source>
        <dbReference type="ARBA" id="ARBA00023136"/>
    </source>
</evidence>
<evidence type="ECO:0000256" key="11">
    <source>
        <dbReference type="SAM" id="Phobius"/>
    </source>
</evidence>
<dbReference type="Proteomes" id="UP000887568">
    <property type="component" value="Unplaced"/>
</dbReference>
<dbReference type="GO" id="GO:0004930">
    <property type="term" value="F:G protein-coupled receptor activity"/>
    <property type="evidence" value="ECO:0007669"/>
    <property type="project" value="UniProtKB-KW"/>
</dbReference>
<feature type="transmembrane region" description="Helical" evidence="11">
    <location>
        <begin position="987"/>
        <end position="1003"/>
    </location>
</feature>
<keyword evidence="9" id="KW-0807">Transducer</keyword>
<evidence type="ECO:0000256" key="3">
    <source>
        <dbReference type="ARBA" id="ARBA00022729"/>
    </source>
</evidence>
<evidence type="ECO:0000259" key="12">
    <source>
        <dbReference type="PROSITE" id="PS50221"/>
    </source>
</evidence>
<dbReference type="PANTHER" id="PTHR12011:SF347">
    <property type="entry name" value="FI21270P1-RELATED"/>
    <property type="match status" value="1"/>
</dbReference>
<dbReference type="GO" id="GO:0005886">
    <property type="term" value="C:plasma membrane"/>
    <property type="evidence" value="ECO:0007669"/>
    <property type="project" value="TreeGrafter"/>
</dbReference>
<evidence type="ECO:0000256" key="2">
    <source>
        <dbReference type="ARBA" id="ARBA00022692"/>
    </source>
</evidence>
<feature type="compositionally biased region" description="Polar residues" evidence="10">
    <location>
        <begin position="93"/>
        <end position="108"/>
    </location>
</feature>
<evidence type="ECO:0000313" key="15">
    <source>
        <dbReference type="EnsemblMetazoa" id="XP_038059934.1"/>
    </source>
</evidence>
<dbReference type="SMART" id="SM00008">
    <property type="entry name" value="HormR"/>
    <property type="match status" value="2"/>
</dbReference>